<keyword evidence="2 6" id="KW-0732">Signal</keyword>
<protein>
    <recommendedName>
        <fullName evidence="9">Sugar ABC transporter substrate-binding protein</fullName>
    </recommendedName>
</protein>
<evidence type="ECO:0000256" key="4">
    <source>
        <dbReference type="ARBA" id="ARBA00023139"/>
    </source>
</evidence>
<dbReference type="AlphaFoldDB" id="A0AA91TSX8"/>
<dbReference type="SUPFAM" id="SSF53850">
    <property type="entry name" value="Periplasmic binding protein-like II"/>
    <property type="match status" value="1"/>
</dbReference>
<feature type="chain" id="PRO_5041644357" description="Sugar ABC transporter substrate-binding protein" evidence="6">
    <location>
        <begin position="27"/>
        <end position="431"/>
    </location>
</feature>
<dbReference type="PROSITE" id="PS51257">
    <property type="entry name" value="PROKAR_LIPOPROTEIN"/>
    <property type="match status" value="1"/>
</dbReference>
<organism evidence="7 8">
    <name type="scientific">Niallia circulans</name>
    <name type="common">Bacillus circulans</name>
    <dbReference type="NCBI Taxonomy" id="1397"/>
    <lineage>
        <taxon>Bacteria</taxon>
        <taxon>Bacillati</taxon>
        <taxon>Bacillota</taxon>
        <taxon>Bacilli</taxon>
        <taxon>Bacillales</taxon>
        <taxon>Bacillaceae</taxon>
        <taxon>Niallia</taxon>
    </lineage>
</organism>
<dbReference type="Pfam" id="PF01547">
    <property type="entry name" value="SBP_bac_1"/>
    <property type="match status" value="1"/>
</dbReference>
<evidence type="ECO:0000256" key="3">
    <source>
        <dbReference type="ARBA" id="ARBA00023136"/>
    </source>
</evidence>
<gene>
    <name evidence="7" type="ORF">CHH57_08315</name>
</gene>
<dbReference type="RefSeq" id="WP_095329793.1">
    <property type="nucleotide sequence ID" value="NZ_CP026033.1"/>
</dbReference>
<keyword evidence="1" id="KW-1003">Cell membrane</keyword>
<reference evidence="7 8" key="1">
    <citation type="submission" date="2017-07" db="EMBL/GenBank/DDBJ databases">
        <title>Isolation and whole genome analysis of endospore-forming bacteria from heroin.</title>
        <authorList>
            <person name="Kalinowski J."/>
            <person name="Ahrens B."/>
            <person name="Al-Dilaimi A."/>
            <person name="Winkler A."/>
            <person name="Wibberg D."/>
            <person name="Schleenbecker U."/>
            <person name="Ruckert C."/>
            <person name="Wolfel R."/>
            <person name="Grass G."/>
        </authorList>
    </citation>
    <scope>NUCLEOTIDE SEQUENCE [LARGE SCALE GENOMIC DNA]</scope>
    <source>
        <strain evidence="7 8">7521-2</strain>
    </source>
</reference>
<evidence type="ECO:0000256" key="5">
    <source>
        <dbReference type="ARBA" id="ARBA00023288"/>
    </source>
</evidence>
<dbReference type="Proteomes" id="UP000216961">
    <property type="component" value="Unassembled WGS sequence"/>
</dbReference>
<keyword evidence="3" id="KW-0472">Membrane</keyword>
<name>A0AA91TSX8_NIACI</name>
<feature type="signal peptide" evidence="6">
    <location>
        <begin position="1"/>
        <end position="26"/>
    </location>
</feature>
<evidence type="ECO:0000313" key="8">
    <source>
        <dbReference type="Proteomes" id="UP000216961"/>
    </source>
</evidence>
<sequence>MKKWKKLGFSVLLASTTLLSTACAGAANSDADSGDGKTTIEFMHWGGDETFEGVYQERIENFEKENPDIKVKTITVADDYDTKLQTMIAGKQAPDVAQVAENGSGFASKNAFIDLTDKIKEANIDIAATWGSAIDLYTLDNKIFGIPDRGGSSLLYYNKVLFDEAGIEYPNENWTIDDYYKAAETLTKDTNGDGEIDQWGSTAGDYQLIWGNFLRANGGAVIEDGKVVIDSAENQATIKAYDEAFKKWSVSYQIAEDKVNRFQAGLVGMNMTGFWDMNSNAKVIGDKFDYGIAPMPIGTEKTSWSTGSALTISTQSSEKEQEASWKFIEYMASEEAQQLVGKGLYDCPANLKTLNSDEFLNQKVEGHEIDLSAIPVAQERVVIDELLTGPWYSEATTEARAKIKEMLLGNLTPEETLSTLQKNLTDIVAKY</sequence>
<evidence type="ECO:0000256" key="1">
    <source>
        <dbReference type="ARBA" id="ARBA00022475"/>
    </source>
</evidence>
<dbReference type="InterPro" id="IPR050490">
    <property type="entry name" value="Bact_solute-bd_prot1"/>
</dbReference>
<evidence type="ECO:0000256" key="2">
    <source>
        <dbReference type="ARBA" id="ARBA00022729"/>
    </source>
</evidence>
<dbReference type="EMBL" id="NPBQ01000050">
    <property type="protein sequence ID" value="PAD83743.1"/>
    <property type="molecule type" value="Genomic_DNA"/>
</dbReference>
<dbReference type="CDD" id="cd13585">
    <property type="entry name" value="PBP2_TMBP_like"/>
    <property type="match status" value="1"/>
</dbReference>
<dbReference type="PANTHER" id="PTHR43649">
    <property type="entry name" value="ARABINOSE-BINDING PROTEIN-RELATED"/>
    <property type="match status" value="1"/>
</dbReference>
<evidence type="ECO:0008006" key="9">
    <source>
        <dbReference type="Google" id="ProtNLM"/>
    </source>
</evidence>
<proteinExistence type="predicted"/>
<keyword evidence="5" id="KW-0449">Lipoprotein</keyword>
<dbReference type="PANTHER" id="PTHR43649:SF33">
    <property type="entry name" value="POLYGALACTURONAN_RHAMNOGALACTURONAN-BINDING PROTEIN YTCQ"/>
    <property type="match status" value="1"/>
</dbReference>
<accession>A0AA91TSX8</accession>
<comment type="caution">
    <text evidence="7">The sequence shown here is derived from an EMBL/GenBank/DDBJ whole genome shotgun (WGS) entry which is preliminary data.</text>
</comment>
<evidence type="ECO:0000313" key="7">
    <source>
        <dbReference type="EMBL" id="PAD83743.1"/>
    </source>
</evidence>
<evidence type="ECO:0000256" key="6">
    <source>
        <dbReference type="SAM" id="SignalP"/>
    </source>
</evidence>
<keyword evidence="4" id="KW-0564">Palmitate</keyword>
<dbReference type="InterPro" id="IPR006059">
    <property type="entry name" value="SBP"/>
</dbReference>
<dbReference type="Gene3D" id="3.40.190.10">
    <property type="entry name" value="Periplasmic binding protein-like II"/>
    <property type="match status" value="1"/>
</dbReference>